<evidence type="ECO:0000313" key="1">
    <source>
        <dbReference type="EMBL" id="CAG7861955.1"/>
    </source>
</evidence>
<dbReference type="Proteomes" id="UP000694005">
    <property type="component" value="Chromosome A09"/>
</dbReference>
<dbReference type="AlphaFoldDB" id="A0A8D9CNN1"/>
<protein>
    <submittedName>
        <fullName evidence="1">Uncharacterized protein</fullName>
    </submittedName>
</protein>
<accession>A0A8D9CNN1</accession>
<dbReference type="Gramene" id="A09p24220.2_BraZ1">
    <property type="protein sequence ID" value="A09p24220.2_BraZ1.CDS"/>
    <property type="gene ID" value="A09g24220.2_BraZ1"/>
</dbReference>
<dbReference type="EMBL" id="LS974625">
    <property type="protein sequence ID" value="CAG7861955.1"/>
    <property type="molecule type" value="Genomic_DNA"/>
</dbReference>
<evidence type="ECO:0000313" key="2">
    <source>
        <dbReference type="Proteomes" id="UP000694005"/>
    </source>
</evidence>
<gene>
    <name evidence="1" type="ORF">BRAPAZ1V2_A09P24220.2</name>
</gene>
<organism evidence="1 2">
    <name type="scientific">Brassica campestris</name>
    <name type="common">Field mustard</name>
    <dbReference type="NCBI Taxonomy" id="3711"/>
    <lineage>
        <taxon>Eukaryota</taxon>
        <taxon>Viridiplantae</taxon>
        <taxon>Streptophyta</taxon>
        <taxon>Embryophyta</taxon>
        <taxon>Tracheophyta</taxon>
        <taxon>Spermatophyta</taxon>
        <taxon>Magnoliopsida</taxon>
        <taxon>eudicotyledons</taxon>
        <taxon>Gunneridae</taxon>
        <taxon>Pentapetalae</taxon>
        <taxon>rosids</taxon>
        <taxon>malvids</taxon>
        <taxon>Brassicales</taxon>
        <taxon>Brassicaceae</taxon>
        <taxon>Brassiceae</taxon>
        <taxon>Brassica</taxon>
    </lineage>
</organism>
<name>A0A8D9CNN1_BRACM</name>
<reference evidence="1 2" key="1">
    <citation type="submission" date="2021-07" db="EMBL/GenBank/DDBJ databases">
        <authorList>
            <consortium name="Genoscope - CEA"/>
            <person name="William W."/>
        </authorList>
    </citation>
    <scope>NUCLEOTIDE SEQUENCE [LARGE SCALE GENOMIC DNA]</scope>
</reference>
<sequence length="53" mass="5998">MRHLVLTYWGLRDSSLRVVEGTCSHWVELQQSRRSGSVGSIYVFLGGTRSLCL</sequence>
<proteinExistence type="predicted"/>